<dbReference type="EMBL" id="KZ995708">
    <property type="protein sequence ID" value="RKO90134.1"/>
    <property type="molecule type" value="Genomic_DNA"/>
</dbReference>
<dbReference type="Proteomes" id="UP000269721">
    <property type="component" value="Unassembled WGS sequence"/>
</dbReference>
<proteinExistence type="predicted"/>
<gene>
    <name evidence="1" type="ORF">BDK51DRAFT_45291</name>
</gene>
<sequence>MHTSKGVEVTMIDGFSVEGITALLIFRVTVPGATQKQPLFELLEGYLHSHYCGSASAVARANPPPRRDIAAPPIFIHQCPHAAIMTPVELEEEEKELGCWALGGGGVWGDASPLQISSAWCHCNGGAGLPPFRRPFCSRRAVLMDSAGLRLALDVHLARTFALGGGQRHGGLLQVVRSDLDVITASLAFHPWFPLGSSSPLYFQKISGSKPALVLNIWTSCLLVQMKVRCVMPGFRPGIIYFHFQPKGSPSLPAHEPQTSYCHGARRGLSPSIHRRRDFRVTLHTLREAHPPLHAYSWSWPAPNMRGSKDSVDMAGTAFCRAPGLPSFFL</sequence>
<dbReference type="AlphaFoldDB" id="A0A4P9WCA7"/>
<keyword evidence="2" id="KW-1185">Reference proteome</keyword>
<reference evidence="2" key="1">
    <citation type="journal article" date="2018" name="Nat. Microbiol.">
        <title>Leveraging single-cell genomics to expand the fungal tree of life.</title>
        <authorList>
            <person name="Ahrendt S.R."/>
            <person name="Quandt C.A."/>
            <person name="Ciobanu D."/>
            <person name="Clum A."/>
            <person name="Salamov A."/>
            <person name="Andreopoulos B."/>
            <person name="Cheng J.F."/>
            <person name="Woyke T."/>
            <person name="Pelin A."/>
            <person name="Henrissat B."/>
            <person name="Reynolds N.K."/>
            <person name="Benny G.L."/>
            <person name="Smith M.E."/>
            <person name="James T.Y."/>
            <person name="Grigoriev I.V."/>
        </authorList>
    </citation>
    <scope>NUCLEOTIDE SEQUENCE [LARGE SCALE GENOMIC DNA]</scope>
</reference>
<evidence type="ECO:0000313" key="2">
    <source>
        <dbReference type="Proteomes" id="UP000269721"/>
    </source>
</evidence>
<organism evidence="1 2">
    <name type="scientific">Blyttiomyces helicus</name>
    <dbReference type="NCBI Taxonomy" id="388810"/>
    <lineage>
        <taxon>Eukaryota</taxon>
        <taxon>Fungi</taxon>
        <taxon>Fungi incertae sedis</taxon>
        <taxon>Chytridiomycota</taxon>
        <taxon>Chytridiomycota incertae sedis</taxon>
        <taxon>Chytridiomycetes</taxon>
        <taxon>Chytridiomycetes incertae sedis</taxon>
        <taxon>Blyttiomyces</taxon>
    </lineage>
</organism>
<name>A0A4P9WCA7_9FUNG</name>
<protein>
    <submittedName>
        <fullName evidence="1">Uncharacterized protein</fullName>
    </submittedName>
</protein>
<evidence type="ECO:0000313" key="1">
    <source>
        <dbReference type="EMBL" id="RKO90134.1"/>
    </source>
</evidence>
<accession>A0A4P9WCA7</accession>